<protein>
    <recommendedName>
        <fullName evidence="4">Coenzyme Q-binding protein COQ10 START domain-containing protein</fullName>
    </recommendedName>
</protein>
<reference evidence="3" key="1">
    <citation type="submission" date="2018-04" db="EMBL/GenBank/DDBJ databases">
        <authorList>
            <person name="Lucker S."/>
            <person name="Sakoula D."/>
        </authorList>
    </citation>
    <scope>NUCLEOTIDE SEQUENCE [LARGE SCALE GENOMIC DNA]</scope>
</reference>
<keyword evidence="3" id="KW-1185">Reference proteome</keyword>
<dbReference type="AlphaFoldDB" id="A0A330L8M8"/>
<dbReference type="InParanoid" id="A0A330L8M8"/>
<evidence type="ECO:0000256" key="1">
    <source>
        <dbReference type="SAM" id="SignalP"/>
    </source>
</evidence>
<dbReference type="Pfam" id="PF10604">
    <property type="entry name" value="Polyketide_cyc2"/>
    <property type="match status" value="1"/>
</dbReference>
<dbReference type="InterPro" id="IPR023393">
    <property type="entry name" value="START-like_dom_sf"/>
</dbReference>
<evidence type="ECO:0000313" key="2">
    <source>
        <dbReference type="EMBL" id="SPP63286.1"/>
    </source>
</evidence>
<organism evidence="2 3">
    <name type="scientific">Nitrospira lenta</name>
    <dbReference type="NCBI Taxonomy" id="1436998"/>
    <lineage>
        <taxon>Bacteria</taxon>
        <taxon>Pseudomonadati</taxon>
        <taxon>Nitrospirota</taxon>
        <taxon>Nitrospiria</taxon>
        <taxon>Nitrospirales</taxon>
        <taxon>Nitrospiraceae</taxon>
        <taxon>Nitrospira</taxon>
    </lineage>
</organism>
<dbReference type="RefSeq" id="WP_146216065.1">
    <property type="nucleotide sequence ID" value="NZ_OUNR01000001.1"/>
</dbReference>
<dbReference type="Gene3D" id="3.30.530.20">
    <property type="match status" value="1"/>
</dbReference>
<gene>
    <name evidence="2" type="ORF">NITLEN_10372</name>
</gene>
<dbReference type="OrthoDB" id="9780307at2"/>
<proteinExistence type="predicted"/>
<feature type="chain" id="PRO_5016327027" description="Coenzyme Q-binding protein COQ10 START domain-containing protein" evidence="1">
    <location>
        <begin position="23"/>
        <end position="185"/>
    </location>
</feature>
<keyword evidence="1" id="KW-0732">Signal</keyword>
<evidence type="ECO:0008006" key="4">
    <source>
        <dbReference type="Google" id="ProtNLM"/>
    </source>
</evidence>
<sequence>MVQRLAFCIAALCVASPMWCWAGDAGSLEVTVQATGGVKATATVHFPAEPRIVQQVLTDYAHWPDLFDVRMRIAELREQNGTAYTDIRIAHSLLPGERRLICESRVLTGSGLLTELKGGDFKQYRRLWTLIPTEGGRQTSAEFELLVEIETIVPDWVIAVAMRQELEAHFRIVKDKIVARTTPGR</sequence>
<dbReference type="SUPFAM" id="SSF55961">
    <property type="entry name" value="Bet v1-like"/>
    <property type="match status" value="1"/>
</dbReference>
<feature type="signal peptide" evidence="1">
    <location>
        <begin position="1"/>
        <end position="22"/>
    </location>
</feature>
<evidence type="ECO:0000313" key="3">
    <source>
        <dbReference type="Proteomes" id="UP000248168"/>
    </source>
</evidence>
<name>A0A330L8M8_9BACT</name>
<dbReference type="EMBL" id="OUNR01000001">
    <property type="protein sequence ID" value="SPP63286.1"/>
    <property type="molecule type" value="Genomic_DNA"/>
</dbReference>
<dbReference type="Proteomes" id="UP000248168">
    <property type="component" value="Unassembled WGS sequence"/>
</dbReference>
<accession>A0A330L8M8</accession>
<dbReference type="InterPro" id="IPR019587">
    <property type="entry name" value="Polyketide_cyclase/dehydratase"/>
</dbReference>